<dbReference type="PANTHER" id="PTHR43701:SF2">
    <property type="entry name" value="MEMBRANE TRANSPORTER PROTEIN YJNA-RELATED"/>
    <property type="match status" value="1"/>
</dbReference>
<feature type="transmembrane region" description="Helical" evidence="6">
    <location>
        <begin position="192"/>
        <end position="213"/>
    </location>
</feature>
<dbReference type="InterPro" id="IPR051598">
    <property type="entry name" value="TSUP/Inactive_protease-like"/>
</dbReference>
<feature type="transmembrane region" description="Helical" evidence="6">
    <location>
        <begin position="36"/>
        <end position="61"/>
    </location>
</feature>
<evidence type="ECO:0000313" key="7">
    <source>
        <dbReference type="EMBL" id="PWW19847.1"/>
    </source>
</evidence>
<feature type="transmembrane region" description="Helical" evidence="6">
    <location>
        <begin position="134"/>
        <end position="156"/>
    </location>
</feature>
<dbReference type="Proteomes" id="UP000247150">
    <property type="component" value="Unassembled WGS sequence"/>
</dbReference>
<dbReference type="InterPro" id="IPR002781">
    <property type="entry name" value="TM_pro_TauE-like"/>
</dbReference>
<evidence type="ECO:0000256" key="1">
    <source>
        <dbReference type="ARBA" id="ARBA00004141"/>
    </source>
</evidence>
<keyword evidence="5 6" id="KW-0472">Membrane</keyword>
<comment type="similarity">
    <text evidence="2 6">Belongs to the 4-toluene sulfonate uptake permease (TSUP) (TC 2.A.102) family.</text>
</comment>
<comment type="caution">
    <text evidence="7">The sequence shown here is derived from an EMBL/GenBank/DDBJ whole genome shotgun (WGS) entry which is preliminary data.</text>
</comment>
<evidence type="ECO:0000256" key="2">
    <source>
        <dbReference type="ARBA" id="ARBA00009142"/>
    </source>
</evidence>
<dbReference type="OrthoDB" id="554695at2"/>
<comment type="subcellular location">
    <subcellularLocation>
        <location evidence="6">Cell membrane</location>
        <topology evidence="6">Multi-pass membrane protein</topology>
    </subcellularLocation>
    <subcellularLocation>
        <location evidence="1">Membrane</location>
        <topology evidence="1">Multi-pass membrane protein</topology>
    </subcellularLocation>
</comment>
<dbReference type="EMBL" id="QGTW01000018">
    <property type="protein sequence ID" value="PWW19847.1"/>
    <property type="molecule type" value="Genomic_DNA"/>
</dbReference>
<protein>
    <recommendedName>
        <fullName evidence="6">Probable membrane transporter protein</fullName>
    </recommendedName>
</protein>
<dbReference type="Pfam" id="PF01925">
    <property type="entry name" value="TauE"/>
    <property type="match status" value="1"/>
</dbReference>
<evidence type="ECO:0000313" key="8">
    <source>
        <dbReference type="Proteomes" id="UP000247150"/>
    </source>
</evidence>
<evidence type="ECO:0000256" key="3">
    <source>
        <dbReference type="ARBA" id="ARBA00022692"/>
    </source>
</evidence>
<accession>A0A2V2ZKG8</accession>
<dbReference type="GO" id="GO:0005886">
    <property type="term" value="C:plasma membrane"/>
    <property type="evidence" value="ECO:0007669"/>
    <property type="project" value="UniProtKB-SubCell"/>
</dbReference>
<keyword evidence="4 6" id="KW-1133">Transmembrane helix</keyword>
<feature type="transmembrane region" description="Helical" evidence="6">
    <location>
        <begin position="220"/>
        <end position="238"/>
    </location>
</feature>
<feature type="transmembrane region" description="Helical" evidence="6">
    <location>
        <begin position="96"/>
        <end position="114"/>
    </location>
</feature>
<organism evidence="7 8">
    <name type="scientific">Cytobacillus oceanisediminis</name>
    <dbReference type="NCBI Taxonomy" id="665099"/>
    <lineage>
        <taxon>Bacteria</taxon>
        <taxon>Bacillati</taxon>
        <taxon>Bacillota</taxon>
        <taxon>Bacilli</taxon>
        <taxon>Bacillales</taxon>
        <taxon>Bacillaceae</taxon>
        <taxon>Cytobacillus</taxon>
    </lineage>
</organism>
<keyword evidence="3 6" id="KW-0812">Transmembrane</keyword>
<evidence type="ECO:0000256" key="5">
    <source>
        <dbReference type="ARBA" id="ARBA00023136"/>
    </source>
</evidence>
<name>A0A2V2ZKG8_9BACI</name>
<proteinExistence type="inferred from homology"/>
<gene>
    <name evidence="7" type="ORF">DFO73_11841</name>
</gene>
<dbReference type="AlphaFoldDB" id="A0A2V2ZKG8"/>
<sequence length="241" mass="25783">MELFIFTFIGFIAAFIGTLAGSGGLIGMPSLLMLGVPIHTAIASAKFSNIFSSFSSFLVLLKEKKITFAPAAKTAPFALGGGITGGLLANTLSEKTMTLIAVILLCFALILTIIKKPSEKEGAENTKGTYPYLYGIGVYDGMFGPGQGTLLMFMYLNRGFSYLKAMAFTRFQTFVSCSGSIFSYVAAGNFNISIAIFLGIGSIIGAQTAVRLANKISIRILKLLLHTITILLIIQLLIKIF</sequence>
<evidence type="ECO:0000256" key="4">
    <source>
        <dbReference type="ARBA" id="ARBA00022989"/>
    </source>
</evidence>
<dbReference type="PANTHER" id="PTHR43701">
    <property type="entry name" value="MEMBRANE TRANSPORTER PROTEIN MJ0441-RELATED"/>
    <property type="match status" value="1"/>
</dbReference>
<reference evidence="7 8" key="1">
    <citation type="submission" date="2018-05" db="EMBL/GenBank/DDBJ databases">
        <title>Freshwater and sediment microbial communities from various areas in North America, analyzing microbe dynamics in response to fracking.</title>
        <authorList>
            <person name="Lamendella R."/>
        </authorList>
    </citation>
    <scope>NUCLEOTIDE SEQUENCE [LARGE SCALE GENOMIC DNA]</scope>
    <source>
        <strain evidence="7 8">15_TX</strain>
    </source>
</reference>
<dbReference type="RefSeq" id="WP_110067327.1">
    <property type="nucleotide sequence ID" value="NZ_QGTW01000018.1"/>
</dbReference>
<evidence type="ECO:0000256" key="6">
    <source>
        <dbReference type="RuleBase" id="RU363041"/>
    </source>
</evidence>
<keyword evidence="6" id="KW-1003">Cell membrane</keyword>